<dbReference type="PROSITE" id="PS00177">
    <property type="entry name" value="TOPOISOMERASE_II"/>
    <property type="match status" value="1"/>
</dbReference>
<comment type="catalytic activity">
    <reaction evidence="1">
        <text>ATP-dependent breakage, passage and rejoining of double-stranded DNA.</text>
        <dbReference type="EC" id="5.6.2.2"/>
    </reaction>
</comment>
<dbReference type="PANTHER" id="PTHR45866">
    <property type="entry name" value="DNA GYRASE/TOPOISOMERASE SUBUNIT B"/>
    <property type="match status" value="1"/>
</dbReference>
<keyword evidence="7" id="KW-0547">Nucleotide-binding</keyword>
<proteinExistence type="inferred from homology"/>
<reference evidence="16" key="1">
    <citation type="submission" date="2024-03" db="EMBL/GenBank/DDBJ databases">
        <authorList>
            <person name="Chantapakul B."/>
            <person name="Wang S."/>
        </authorList>
    </citation>
    <scope>NUCLEOTIDE SEQUENCE</scope>
</reference>
<dbReference type="InterPro" id="IPR018522">
    <property type="entry name" value="TopoIIA_CS"/>
</dbReference>
<keyword evidence="8" id="KW-0067">ATP-binding</keyword>
<evidence type="ECO:0000313" key="16">
    <source>
        <dbReference type="EMBL" id="XCI77527.1"/>
    </source>
</evidence>
<dbReference type="SMART" id="SM00433">
    <property type="entry name" value="TOP2c"/>
    <property type="match status" value="1"/>
</dbReference>
<dbReference type="Pfam" id="PF01751">
    <property type="entry name" value="Toprim"/>
    <property type="match status" value="1"/>
</dbReference>
<evidence type="ECO:0000256" key="5">
    <source>
        <dbReference type="ARBA" id="ARBA00012895"/>
    </source>
</evidence>
<keyword evidence="9" id="KW-0799">Topoisomerase</keyword>
<protein>
    <recommendedName>
        <fullName evidence="6">DNA topoisomerase 2</fullName>
        <ecNumber evidence="5">5.6.2.2</ecNumber>
    </recommendedName>
    <alternativeName>
        <fullName evidence="12">DNA topoisomerase II</fullName>
    </alternativeName>
</protein>
<evidence type="ECO:0000256" key="12">
    <source>
        <dbReference type="ARBA" id="ARBA00031138"/>
    </source>
</evidence>
<dbReference type="InterPro" id="IPR013506">
    <property type="entry name" value="Topo_IIA_bsu_dom2"/>
</dbReference>
<comment type="similarity">
    <text evidence="4">Belongs to the type II topoisomerase GyrB family.</text>
</comment>
<dbReference type="InterPro" id="IPR001241">
    <property type="entry name" value="Topo_IIA"/>
</dbReference>
<gene>
    <name evidence="16" type="ORF">LDCGVIBL_CDS0169</name>
</gene>
<evidence type="ECO:0000256" key="1">
    <source>
        <dbReference type="ARBA" id="ARBA00000185"/>
    </source>
</evidence>
<evidence type="ECO:0000256" key="10">
    <source>
        <dbReference type="ARBA" id="ARBA00023125"/>
    </source>
</evidence>
<name>A0AAU8HYK9_9CAUD</name>
<dbReference type="InterPro" id="IPR013759">
    <property type="entry name" value="Topo_IIA_B_C"/>
</dbReference>
<dbReference type="Gene3D" id="3.30.230.10">
    <property type="match status" value="1"/>
</dbReference>
<evidence type="ECO:0000259" key="14">
    <source>
        <dbReference type="Pfam" id="PF01751"/>
    </source>
</evidence>
<feature type="domain" description="Histidine kinase/HSP90-like ATPase" evidence="15">
    <location>
        <begin position="54"/>
        <end position="195"/>
    </location>
</feature>
<dbReference type="EMBL" id="PP429226">
    <property type="protein sequence ID" value="XCI77527.1"/>
    <property type="molecule type" value="Genomic_DNA"/>
</dbReference>
<dbReference type="GO" id="GO:0006265">
    <property type="term" value="P:DNA topological change"/>
    <property type="evidence" value="ECO:0007669"/>
    <property type="project" value="InterPro"/>
</dbReference>
<dbReference type="Gene3D" id="3.30.565.10">
    <property type="entry name" value="Histidine kinase-like ATPase, C-terminal domain"/>
    <property type="match status" value="1"/>
</dbReference>
<dbReference type="Gene3D" id="3.40.50.670">
    <property type="match status" value="1"/>
</dbReference>
<dbReference type="SUPFAM" id="SSF56719">
    <property type="entry name" value="Type II DNA topoisomerase"/>
    <property type="match status" value="1"/>
</dbReference>
<dbReference type="PRINTS" id="PR00418">
    <property type="entry name" value="TPI2FAMILY"/>
</dbReference>
<dbReference type="PRINTS" id="PR01158">
    <property type="entry name" value="TOPISMRASEII"/>
</dbReference>
<sequence length="651" mass="72848">MEDQKIVELTDIKHARIRTEMYLGSRTPDKAIFPHMEITGFLNFKEFTFVPAVLTAFREAFDNALDEMSFVGKGEIEVMYDEETRYFGIRDSGRGIPFDYREESGMHTATLAVSKTKAGRNFGERGEQAGTNGLGISIVNFVSDEFTLSINRDKKFFRQEFEVVNDGNELSYSVPSITASDSKTTGTTVSFRLSEEVFHHGVILPVDMVRSIVTLVAYSNPNIKFTFNGVGIKVQGKTVKDAIFGKSSQAIEIPFSKDDVGNGIFLVRKTSGTASQATFVNNVPAYNGGTHLDEFRNHFPKNLLEALKKESKRRRLNPTKSDVLDAVDIIGFVKMKGPNFDSQSKTRLTNVEIRNPIFHSFTSVDWDKVVKSNKDIIEEIYRLCSIRSGQKDKGQIDQNEKALKKAKIAKLVDANSRIRSDCTLFLAEGDSAAGGLAAVRDPNIHAVMPLRGKIKNVHGLSPAEAIGEKESVIKDMCAAIGLVPGKKADKANLRYSSVMITCDADDDGIGSICPLLVNFFQRFWPELFEGTPFIKIFLTPLIILTKGKERKYFYPTDIGDFVPSEWKGWEVKRAKGLGSLRPENFKDHIANPIAIDVLEDEHESVRKLMSLLFQEKRADDRKTMLEIDIDAIMERLKTMGTDWSPLGINEI</sequence>
<dbReference type="PANTHER" id="PTHR45866:SF1">
    <property type="entry name" value="DNA GYRASE SUBUNIT B, MITOCHONDRIAL"/>
    <property type="match status" value="1"/>
</dbReference>
<dbReference type="InterPro" id="IPR003594">
    <property type="entry name" value="HATPase_dom"/>
</dbReference>
<keyword evidence="10" id="KW-0238">DNA-binding</keyword>
<dbReference type="SUPFAM" id="SSF54211">
    <property type="entry name" value="Ribosomal protein S5 domain 2-like"/>
    <property type="match status" value="1"/>
</dbReference>
<dbReference type="GO" id="GO:0003677">
    <property type="term" value="F:DNA binding"/>
    <property type="evidence" value="ECO:0007669"/>
    <property type="project" value="UniProtKB-KW"/>
</dbReference>
<keyword evidence="11" id="KW-0413">Isomerase</keyword>
<accession>A0AAU8HYK9</accession>
<evidence type="ECO:0000256" key="6">
    <source>
        <dbReference type="ARBA" id="ARBA00019635"/>
    </source>
</evidence>
<evidence type="ECO:0000259" key="13">
    <source>
        <dbReference type="Pfam" id="PF00204"/>
    </source>
</evidence>
<dbReference type="InterPro" id="IPR006171">
    <property type="entry name" value="TOPRIM_dom"/>
</dbReference>
<evidence type="ECO:0000256" key="9">
    <source>
        <dbReference type="ARBA" id="ARBA00023029"/>
    </source>
</evidence>
<organism evidence="16">
    <name type="scientific">Rhizobium phage LG08</name>
    <dbReference type="NCBI Taxonomy" id="3129229"/>
    <lineage>
        <taxon>Viruses</taxon>
        <taxon>Duplodnaviria</taxon>
        <taxon>Heunggongvirae</taxon>
        <taxon>Uroviricota</taxon>
        <taxon>Caudoviricetes</taxon>
    </lineage>
</organism>
<feature type="domain" description="Toprim" evidence="14">
    <location>
        <begin position="423"/>
        <end position="509"/>
    </location>
</feature>
<evidence type="ECO:0000256" key="8">
    <source>
        <dbReference type="ARBA" id="ARBA00022840"/>
    </source>
</evidence>
<evidence type="ECO:0000256" key="7">
    <source>
        <dbReference type="ARBA" id="ARBA00022741"/>
    </source>
</evidence>
<feature type="domain" description="DNA topoisomerase type IIA subunit B" evidence="13">
    <location>
        <begin position="272"/>
        <end position="385"/>
    </location>
</feature>
<dbReference type="InterPro" id="IPR020568">
    <property type="entry name" value="Ribosomal_Su5_D2-typ_SF"/>
</dbReference>
<comment type="cofactor">
    <cofactor evidence="2">
        <name>Ca(2+)</name>
        <dbReference type="ChEBI" id="CHEBI:29108"/>
    </cofactor>
</comment>
<evidence type="ECO:0000259" key="15">
    <source>
        <dbReference type="Pfam" id="PF02518"/>
    </source>
</evidence>
<evidence type="ECO:0000256" key="3">
    <source>
        <dbReference type="ARBA" id="ARBA00001946"/>
    </source>
</evidence>
<dbReference type="InterPro" id="IPR001154">
    <property type="entry name" value="TopoII_euk"/>
</dbReference>
<comment type="cofactor">
    <cofactor evidence="3">
        <name>Mg(2+)</name>
        <dbReference type="ChEBI" id="CHEBI:18420"/>
    </cofactor>
</comment>
<evidence type="ECO:0000256" key="4">
    <source>
        <dbReference type="ARBA" id="ARBA00010708"/>
    </source>
</evidence>
<dbReference type="Pfam" id="PF00204">
    <property type="entry name" value="DNA_gyraseB"/>
    <property type="match status" value="1"/>
</dbReference>
<dbReference type="EC" id="5.6.2.2" evidence="5"/>
<dbReference type="FunFam" id="3.40.50.670:FF:000001">
    <property type="entry name" value="DNA topoisomerase 2"/>
    <property type="match status" value="1"/>
</dbReference>
<dbReference type="InterPro" id="IPR014721">
    <property type="entry name" value="Ribsml_uS5_D2-typ_fold_subgr"/>
</dbReference>
<evidence type="ECO:0000256" key="2">
    <source>
        <dbReference type="ARBA" id="ARBA00001913"/>
    </source>
</evidence>
<evidence type="ECO:0000256" key="11">
    <source>
        <dbReference type="ARBA" id="ARBA00023235"/>
    </source>
</evidence>
<dbReference type="InterPro" id="IPR013760">
    <property type="entry name" value="Topo_IIA-like_dom_sf"/>
</dbReference>
<dbReference type="GO" id="GO:0005524">
    <property type="term" value="F:ATP binding"/>
    <property type="evidence" value="ECO:0007669"/>
    <property type="project" value="UniProtKB-KW"/>
</dbReference>
<dbReference type="GO" id="GO:0003918">
    <property type="term" value="F:DNA topoisomerase type II (double strand cut, ATP-hydrolyzing) activity"/>
    <property type="evidence" value="ECO:0007669"/>
    <property type="project" value="UniProtKB-EC"/>
</dbReference>
<dbReference type="InterPro" id="IPR036890">
    <property type="entry name" value="HATPase_C_sf"/>
</dbReference>
<dbReference type="SUPFAM" id="SSF55874">
    <property type="entry name" value="ATPase domain of HSP90 chaperone/DNA topoisomerase II/histidine kinase"/>
    <property type="match status" value="1"/>
</dbReference>
<dbReference type="Pfam" id="PF02518">
    <property type="entry name" value="HATPase_c"/>
    <property type="match status" value="1"/>
</dbReference>